<reference evidence="6 7" key="1">
    <citation type="journal article" date="2020" name="Nat. Food">
        <title>A phased Vanilla planifolia genome enables genetic improvement of flavour and production.</title>
        <authorList>
            <person name="Hasing T."/>
            <person name="Tang H."/>
            <person name="Brym M."/>
            <person name="Khazi F."/>
            <person name="Huang T."/>
            <person name="Chambers A.H."/>
        </authorList>
    </citation>
    <scope>NUCLEOTIDE SEQUENCE [LARGE SCALE GENOMIC DNA]</scope>
    <source>
        <tissue evidence="5">Leaf</tissue>
    </source>
</reference>
<dbReference type="OrthoDB" id="680059at2759"/>
<dbReference type="InterPro" id="IPR011990">
    <property type="entry name" value="TPR-like_helical_dom_sf"/>
</dbReference>
<evidence type="ECO:0000256" key="3">
    <source>
        <dbReference type="PROSITE-ProRule" id="PRU00708"/>
    </source>
</evidence>
<keyword evidence="2" id="KW-0677">Repeat</keyword>
<dbReference type="PANTHER" id="PTHR47447">
    <property type="entry name" value="OS03G0856100 PROTEIN"/>
    <property type="match status" value="1"/>
</dbReference>
<keyword evidence="6" id="KW-1185">Reference proteome</keyword>
<gene>
    <name evidence="5" type="ORF">HPP92_005057</name>
    <name evidence="4" type="ORF">HPP92_005406</name>
</gene>
<proteinExistence type="inferred from homology"/>
<protein>
    <recommendedName>
        <fullName evidence="8">Pentatricopeptide repeat-containing protein</fullName>
    </recommendedName>
</protein>
<dbReference type="Proteomes" id="UP000639772">
    <property type="component" value="Unassembled WGS sequence"/>
</dbReference>
<dbReference type="Gene3D" id="1.25.40.10">
    <property type="entry name" value="Tetratricopeptide repeat domain"/>
    <property type="match status" value="1"/>
</dbReference>
<evidence type="ECO:0000313" key="6">
    <source>
        <dbReference type="Proteomes" id="UP000636800"/>
    </source>
</evidence>
<dbReference type="PANTHER" id="PTHR47447:SF22">
    <property type="entry name" value="TETRATRICOPEPTIDE-LIKE HELICAL DOMAIN SUPERFAMILY"/>
    <property type="match status" value="1"/>
</dbReference>
<evidence type="ECO:0000313" key="4">
    <source>
        <dbReference type="EMBL" id="KAG0492008.1"/>
    </source>
</evidence>
<accession>A0A835VE90</accession>
<evidence type="ECO:0000313" key="5">
    <source>
        <dbReference type="EMBL" id="KAG0494063.1"/>
    </source>
</evidence>
<sequence length="99" mass="11200">MEDCGFRPSVITYNTLIHGFCRANRINAAIDVLLEMVSKGCKPTDATYVRLVEGMAYYGHKAEAMEVARELVERVMLSQSALRRLRNAFPVRNLHEKVG</sequence>
<comment type="similarity">
    <text evidence="1">Belongs to the PPR family. P subfamily.</text>
</comment>
<dbReference type="Proteomes" id="UP000636800">
    <property type="component" value="Chromosome 2"/>
</dbReference>
<evidence type="ECO:0008006" key="8">
    <source>
        <dbReference type="Google" id="ProtNLM"/>
    </source>
</evidence>
<dbReference type="EMBL" id="JADCNM010000002">
    <property type="protein sequence ID" value="KAG0494063.1"/>
    <property type="molecule type" value="Genomic_DNA"/>
</dbReference>
<dbReference type="Pfam" id="PF13041">
    <property type="entry name" value="PPR_2"/>
    <property type="match status" value="1"/>
</dbReference>
<dbReference type="NCBIfam" id="TIGR00756">
    <property type="entry name" value="PPR"/>
    <property type="match status" value="1"/>
</dbReference>
<feature type="repeat" description="PPR" evidence="3">
    <location>
        <begin position="9"/>
        <end position="43"/>
    </location>
</feature>
<name>A0A835VE90_VANPL</name>
<organism evidence="5 7">
    <name type="scientific">Vanilla planifolia</name>
    <name type="common">Vanilla</name>
    <dbReference type="NCBI Taxonomy" id="51239"/>
    <lineage>
        <taxon>Eukaryota</taxon>
        <taxon>Viridiplantae</taxon>
        <taxon>Streptophyta</taxon>
        <taxon>Embryophyta</taxon>
        <taxon>Tracheophyta</taxon>
        <taxon>Spermatophyta</taxon>
        <taxon>Magnoliopsida</taxon>
        <taxon>Liliopsida</taxon>
        <taxon>Asparagales</taxon>
        <taxon>Orchidaceae</taxon>
        <taxon>Vanilloideae</taxon>
        <taxon>Vanilleae</taxon>
        <taxon>Vanilla</taxon>
    </lineage>
</organism>
<comment type="caution">
    <text evidence="5">The sequence shown here is derived from an EMBL/GenBank/DDBJ whole genome shotgun (WGS) entry which is preliminary data.</text>
</comment>
<evidence type="ECO:0000256" key="1">
    <source>
        <dbReference type="ARBA" id="ARBA00007626"/>
    </source>
</evidence>
<evidence type="ECO:0000256" key="2">
    <source>
        <dbReference type="ARBA" id="ARBA00022737"/>
    </source>
</evidence>
<dbReference type="EMBL" id="JADCNL010000002">
    <property type="protein sequence ID" value="KAG0492008.1"/>
    <property type="molecule type" value="Genomic_DNA"/>
</dbReference>
<dbReference type="AlphaFoldDB" id="A0A835VE90"/>
<evidence type="ECO:0000313" key="7">
    <source>
        <dbReference type="Proteomes" id="UP000639772"/>
    </source>
</evidence>
<dbReference type="PROSITE" id="PS51375">
    <property type="entry name" value="PPR"/>
    <property type="match status" value="1"/>
</dbReference>
<dbReference type="InterPro" id="IPR002885">
    <property type="entry name" value="PPR_rpt"/>
</dbReference>